<dbReference type="InterPro" id="IPR002549">
    <property type="entry name" value="AI-2E-like"/>
</dbReference>
<evidence type="ECO:0000256" key="7">
    <source>
        <dbReference type="ARBA" id="ARBA00023136"/>
    </source>
</evidence>
<dbReference type="PANTHER" id="PTHR21716">
    <property type="entry name" value="TRANSMEMBRANE PROTEIN"/>
    <property type="match status" value="1"/>
</dbReference>
<evidence type="ECO:0000256" key="6">
    <source>
        <dbReference type="ARBA" id="ARBA00022989"/>
    </source>
</evidence>
<evidence type="ECO:0000256" key="8">
    <source>
        <dbReference type="SAM" id="Phobius"/>
    </source>
</evidence>
<keyword evidence="3" id="KW-0813">Transport</keyword>
<sequence length="465" mass="50217">MVRTPSRDDRDRSLKSAFLNVWTVIGCVIIFLIVLNLLGLLSGTLLFLAVGCISAFIASPLVNWLERHRVPRGAGALLGILVVIVAVLLLFVIVIPLMASQLLELLSHSSSWLSALGRWFVDLEQQYAVFEHFFDTVKLDSLMSSLGDLFNRLASGLLASIKDGIVPIVNNIASTTFTVFLGLVLAYWLALDYPKINEEICGLLGEDRALDYRLMVAVVSSSVGGYLRSTLINSLIQGFLAFLGFALVGHPYAAAMGVLSGVLNIIPVVGPSISAIIASLIALFYSPMMAVWTMVMAMLSQNVTDNVIAPKINQSTMQVHPVLSLTALVIGSTLGGTVGMIIALPIAAVLKSLFIFYYESRTNRQLVSYAGALFRGTPFLDEKGDPVPAFDALGNDTFVADSQIIDDESVPKAEAVPKPHLDNPWSTLNMFENMGATGVFKNPFASMDEKSKKHSDAAADEDDGK</sequence>
<comment type="caution">
    <text evidence="9">The sequence shown here is derived from an EMBL/GenBank/DDBJ whole genome shotgun (WGS) entry which is preliminary data.</text>
</comment>
<dbReference type="GO" id="GO:0055085">
    <property type="term" value="P:transmembrane transport"/>
    <property type="evidence" value="ECO:0007669"/>
    <property type="project" value="TreeGrafter"/>
</dbReference>
<keyword evidence="6 8" id="KW-1133">Transmembrane helix</keyword>
<dbReference type="EMBL" id="QSRJ01000004">
    <property type="protein sequence ID" value="RGL10746.1"/>
    <property type="molecule type" value="Genomic_DNA"/>
</dbReference>
<protein>
    <submittedName>
        <fullName evidence="9">AI-2E family transporter</fullName>
    </submittedName>
</protein>
<comment type="subcellular location">
    <subcellularLocation>
        <location evidence="1">Cell membrane</location>
        <topology evidence="1">Multi-pass membrane protein</topology>
    </subcellularLocation>
</comment>
<evidence type="ECO:0000256" key="3">
    <source>
        <dbReference type="ARBA" id="ARBA00022448"/>
    </source>
</evidence>
<evidence type="ECO:0000256" key="5">
    <source>
        <dbReference type="ARBA" id="ARBA00022692"/>
    </source>
</evidence>
<dbReference type="Proteomes" id="UP000260943">
    <property type="component" value="Unassembled WGS sequence"/>
</dbReference>
<comment type="similarity">
    <text evidence="2">Belongs to the autoinducer-2 exporter (AI-2E) (TC 2.A.86) family.</text>
</comment>
<dbReference type="GO" id="GO:0005886">
    <property type="term" value="C:plasma membrane"/>
    <property type="evidence" value="ECO:0007669"/>
    <property type="project" value="UniProtKB-SubCell"/>
</dbReference>
<proteinExistence type="inferred from homology"/>
<dbReference type="RefSeq" id="WP_117679375.1">
    <property type="nucleotide sequence ID" value="NZ_CAJJKC010000002.1"/>
</dbReference>
<dbReference type="AlphaFoldDB" id="A0A3E4QU77"/>
<dbReference type="Pfam" id="PF01594">
    <property type="entry name" value="AI-2E_transport"/>
    <property type="match status" value="1"/>
</dbReference>
<feature type="transmembrane region" description="Helical" evidence="8">
    <location>
        <begin position="45"/>
        <end position="65"/>
    </location>
</feature>
<feature type="transmembrane region" description="Helical" evidence="8">
    <location>
        <begin position="168"/>
        <end position="190"/>
    </location>
</feature>
<keyword evidence="4" id="KW-1003">Cell membrane</keyword>
<name>A0A3E4QU77_9ACTN</name>
<evidence type="ECO:0000313" key="10">
    <source>
        <dbReference type="Proteomes" id="UP000260943"/>
    </source>
</evidence>
<evidence type="ECO:0000313" key="9">
    <source>
        <dbReference type="EMBL" id="RGL10746.1"/>
    </source>
</evidence>
<feature type="transmembrane region" description="Helical" evidence="8">
    <location>
        <begin position="21"/>
        <end position="39"/>
    </location>
</feature>
<feature type="transmembrane region" description="Helical" evidence="8">
    <location>
        <begin position="77"/>
        <end position="99"/>
    </location>
</feature>
<dbReference type="PANTHER" id="PTHR21716:SF53">
    <property type="entry name" value="PERMEASE PERM-RELATED"/>
    <property type="match status" value="1"/>
</dbReference>
<evidence type="ECO:0000256" key="4">
    <source>
        <dbReference type="ARBA" id="ARBA00022475"/>
    </source>
</evidence>
<feature type="transmembrane region" description="Helical" evidence="8">
    <location>
        <begin position="272"/>
        <end position="295"/>
    </location>
</feature>
<feature type="transmembrane region" description="Helical" evidence="8">
    <location>
        <begin position="239"/>
        <end position="266"/>
    </location>
</feature>
<evidence type="ECO:0000256" key="1">
    <source>
        <dbReference type="ARBA" id="ARBA00004651"/>
    </source>
</evidence>
<feature type="transmembrane region" description="Helical" evidence="8">
    <location>
        <begin position="316"/>
        <end position="334"/>
    </location>
</feature>
<dbReference type="PROSITE" id="PS51257">
    <property type="entry name" value="PROKAR_LIPOPROTEIN"/>
    <property type="match status" value="1"/>
</dbReference>
<reference evidence="9 10" key="1">
    <citation type="submission" date="2018-08" db="EMBL/GenBank/DDBJ databases">
        <title>A genome reference for cultivated species of the human gut microbiota.</title>
        <authorList>
            <person name="Zou Y."/>
            <person name="Xue W."/>
            <person name="Luo G."/>
        </authorList>
    </citation>
    <scope>NUCLEOTIDE SEQUENCE [LARGE SCALE GENOMIC DNA]</scope>
    <source>
        <strain evidence="9 10">TF08-14</strain>
    </source>
</reference>
<gene>
    <name evidence="9" type="ORF">DXC81_04575</name>
</gene>
<organism evidence="9 10">
    <name type="scientific">Collinsella tanakaei</name>
    <dbReference type="NCBI Taxonomy" id="626935"/>
    <lineage>
        <taxon>Bacteria</taxon>
        <taxon>Bacillati</taxon>
        <taxon>Actinomycetota</taxon>
        <taxon>Coriobacteriia</taxon>
        <taxon>Coriobacteriales</taxon>
        <taxon>Coriobacteriaceae</taxon>
        <taxon>Collinsella</taxon>
    </lineage>
</organism>
<accession>A0A3E4QU77</accession>
<evidence type="ECO:0000256" key="2">
    <source>
        <dbReference type="ARBA" id="ARBA00009773"/>
    </source>
</evidence>
<keyword evidence="5 8" id="KW-0812">Transmembrane</keyword>
<keyword evidence="7 8" id="KW-0472">Membrane</keyword>